<dbReference type="Pfam" id="PF00440">
    <property type="entry name" value="TetR_N"/>
    <property type="match status" value="1"/>
</dbReference>
<keyword evidence="3" id="KW-0804">Transcription</keyword>
<dbReference type="SUPFAM" id="SSF46689">
    <property type="entry name" value="Homeodomain-like"/>
    <property type="match status" value="1"/>
</dbReference>
<dbReference type="GO" id="GO:0000976">
    <property type="term" value="F:transcription cis-regulatory region binding"/>
    <property type="evidence" value="ECO:0007669"/>
    <property type="project" value="TreeGrafter"/>
</dbReference>
<reference evidence="6" key="2">
    <citation type="submission" date="2020-09" db="EMBL/GenBank/DDBJ databases">
        <authorList>
            <person name="Sun Q."/>
            <person name="Ohkuma M."/>
        </authorList>
    </citation>
    <scope>NUCLEOTIDE SEQUENCE</scope>
    <source>
        <strain evidence="6">JCM 19831</strain>
    </source>
</reference>
<gene>
    <name evidence="6" type="ORF">GCM10007977_102310</name>
</gene>
<evidence type="ECO:0000256" key="2">
    <source>
        <dbReference type="ARBA" id="ARBA00023125"/>
    </source>
</evidence>
<evidence type="ECO:0000256" key="1">
    <source>
        <dbReference type="ARBA" id="ARBA00023015"/>
    </source>
</evidence>
<keyword evidence="7" id="KW-1185">Reference proteome</keyword>
<dbReference type="Proteomes" id="UP000642070">
    <property type="component" value="Unassembled WGS sequence"/>
</dbReference>
<evidence type="ECO:0000259" key="5">
    <source>
        <dbReference type="PROSITE" id="PS50977"/>
    </source>
</evidence>
<evidence type="ECO:0000313" key="6">
    <source>
        <dbReference type="EMBL" id="GGM84343.1"/>
    </source>
</evidence>
<feature type="domain" description="HTH tetR-type" evidence="5">
    <location>
        <begin position="2"/>
        <end position="62"/>
    </location>
</feature>
<sequence>MEGARDRILAAASALLTEGGREAVSTRAVSAAAGVQAPTIYRLFGDKQGLLEAVATHGFATYLTGRTARNPTDDPVADLRAGWDLHVGFGLANPALYALVYGEPRPGESPPAAVAAAGVLAAQIRRVAEAGRLRLPEPVAAHLVHSAGCGTTLTLIALAEQDRDMTLSQLAREAVIAAITTDSPAAARPGPAAAAVALRATLPRTSVLTPHERGLLGEWLDRIASAPR</sequence>
<dbReference type="SUPFAM" id="SSF48498">
    <property type="entry name" value="Tetracyclin repressor-like, C-terminal domain"/>
    <property type="match status" value="1"/>
</dbReference>
<dbReference type="RefSeq" id="WP_190257369.1">
    <property type="nucleotide sequence ID" value="NZ_BMPI01000096.1"/>
</dbReference>
<dbReference type="PRINTS" id="PR00455">
    <property type="entry name" value="HTHTETR"/>
</dbReference>
<keyword evidence="1" id="KW-0805">Transcription regulation</keyword>
<dbReference type="Gene3D" id="1.10.357.10">
    <property type="entry name" value="Tetracycline Repressor, domain 2"/>
    <property type="match status" value="1"/>
</dbReference>
<organism evidence="6 7">
    <name type="scientific">Dactylosporangium sucinum</name>
    <dbReference type="NCBI Taxonomy" id="1424081"/>
    <lineage>
        <taxon>Bacteria</taxon>
        <taxon>Bacillati</taxon>
        <taxon>Actinomycetota</taxon>
        <taxon>Actinomycetes</taxon>
        <taxon>Micromonosporales</taxon>
        <taxon>Micromonosporaceae</taxon>
        <taxon>Dactylosporangium</taxon>
    </lineage>
</organism>
<dbReference type="EMBL" id="BMPI01000096">
    <property type="protein sequence ID" value="GGM84343.1"/>
    <property type="molecule type" value="Genomic_DNA"/>
</dbReference>
<dbReference type="InterPro" id="IPR001647">
    <property type="entry name" value="HTH_TetR"/>
</dbReference>
<dbReference type="PANTHER" id="PTHR30055">
    <property type="entry name" value="HTH-TYPE TRANSCRIPTIONAL REGULATOR RUTR"/>
    <property type="match status" value="1"/>
</dbReference>
<feature type="DNA-binding region" description="H-T-H motif" evidence="4">
    <location>
        <begin position="25"/>
        <end position="44"/>
    </location>
</feature>
<evidence type="ECO:0000256" key="4">
    <source>
        <dbReference type="PROSITE-ProRule" id="PRU00335"/>
    </source>
</evidence>
<evidence type="ECO:0000256" key="3">
    <source>
        <dbReference type="ARBA" id="ARBA00023163"/>
    </source>
</evidence>
<reference evidence="6" key="1">
    <citation type="journal article" date="2014" name="Int. J. Syst. Evol. Microbiol.">
        <title>Complete genome sequence of Corynebacterium casei LMG S-19264T (=DSM 44701T), isolated from a smear-ripened cheese.</title>
        <authorList>
            <consortium name="US DOE Joint Genome Institute (JGI-PGF)"/>
            <person name="Walter F."/>
            <person name="Albersmeier A."/>
            <person name="Kalinowski J."/>
            <person name="Ruckert C."/>
        </authorList>
    </citation>
    <scope>NUCLEOTIDE SEQUENCE</scope>
    <source>
        <strain evidence="6">JCM 19831</strain>
    </source>
</reference>
<dbReference type="InterPro" id="IPR036271">
    <property type="entry name" value="Tet_transcr_reg_TetR-rel_C_sf"/>
</dbReference>
<protein>
    <submittedName>
        <fullName evidence="6">TetR family transcriptional regulator</fullName>
    </submittedName>
</protein>
<accession>A0A917UFU6</accession>
<dbReference type="InterPro" id="IPR009057">
    <property type="entry name" value="Homeodomain-like_sf"/>
</dbReference>
<keyword evidence="2 4" id="KW-0238">DNA-binding</keyword>
<comment type="caution">
    <text evidence="6">The sequence shown here is derived from an EMBL/GenBank/DDBJ whole genome shotgun (WGS) entry which is preliminary data.</text>
</comment>
<proteinExistence type="predicted"/>
<dbReference type="GO" id="GO:0003700">
    <property type="term" value="F:DNA-binding transcription factor activity"/>
    <property type="evidence" value="ECO:0007669"/>
    <property type="project" value="TreeGrafter"/>
</dbReference>
<dbReference type="PANTHER" id="PTHR30055:SF234">
    <property type="entry name" value="HTH-TYPE TRANSCRIPTIONAL REGULATOR BETI"/>
    <property type="match status" value="1"/>
</dbReference>
<dbReference type="PROSITE" id="PS50977">
    <property type="entry name" value="HTH_TETR_2"/>
    <property type="match status" value="1"/>
</dbReference>
<name>A0A917UFU6_9ACTN</name>
<dbReference type="InterPro" id="IPR050109">
    <property type="entry name" value="HTH-type_TetR-like_transc_reg"/>
</dbReference>
<dbReference type="AlphaFoldDB" id="A0A917UFU6"/>
<evidence type="ECO:0000313" key="7">
    <source>
        <dbReference type="Proteomes" id="UP000642070"/>
    </source>
</evidence>